<dbReference type="Pfam" id="PF13305">
    <property type="entry name" value="TetR_C_33"/>
    <property type="match status" value="1"/>
</dbReference>
<dbReference type="PROSITE" id="PS50977">
    <property type="entry name" value="HTH_TETR_2"/>
    <property type="match status" value="1"/>
</dbReference>
<dbReference type="InterPro" id="IPR036271">
    <property type="entry name" value="Tet_transcr_reg_TetR-rel_C_sf"/>
</dbReference>
<dbReference type="PANTHER" id="PTHR30055:SF220">
    <property type="entry name" value="TETR-FAMILY REGULATORY PROTEIN"/>
    <property type="match status" value="1"/>
</dbReference>
<dbReference type="Pfam" id="PF00440">
    <property type="entry name" value="TetR_N"/>
    <property type="match status" value="1"/>
</dbReference>
<evidence type="ECO:0000313" key="6">
    <source>
        <dbReference type="EMBL" id="NWB45869.1"/>
    </source>
</evidence>
<feature type="domain" description="HTH tetR-type" evidence="5">
    <location>
        <begin position="9"/>
        <end position="69"/>
    </location>
</feature>
<evidence type="ECO:0000313" key="7">
    <source>
        <dbReference type="Proteomes" id="UP000582981"/>
    </source>
</evidence>
<evidence type="ECO:0000256" key="1">
    <source>
        <dbReference type="ARBA" id="ARBA00023015"/>
    </source>
</evidence>
<reference evidence="6 7" key="1">
    <citation type="submission" date="2020-04" db="EMBL/GenBank/DDBJ databases">
        <title>Molecular characterization of pseudomonads from Agaricus bisporus reveal novel blotch 2 pathogens in Western Europe.</title>
        <authorList>
            <person name="Taparia T."/>
            <person name="Krijger M."/>
            <person name="Haynes E."/>
            <person name="Elpinstone J.G."/>
            <person name="Noble R."/>
            <person name="Van Der Wolf J."/>
        </authorList>
    </citation>
    <scope>NUCLEOTIDE SEQUENCE [LARGE SCALE GENOMIC DNA]</scope>
    <source>
        <strain evidence="6 7">F1001</strain>
    </source>
</reference>
<evidence type="ECO:0000256" key="3">
    <source>
        <dbReference type="ARBA" id="ARBA00023163"/>
    </source>
</evidence>
<dbReference type="SUPFAM" id="SSF48498">
    <property type="entry name" value="Tetracyclin repressor-like, C-terminal domain"/>
    <property type="match status" value="1"/>
</dbReference>
<feature type="DNA-binding region" description="H-T-H motif" evidence="4">
    <location>
        <begin position="32"/>
        <end position="51"/>
    </location>
</feature>
<gene>
    <name evidence="6" type="ORF">HX829_05135</name>
</gene>
<evidence type="ECO:0000259" key="5">
    <source>
        <dbReference type="PROSITE" id="PS50977"/>
    </source>
</evidence>
<dbReference type="InterPro" id="IPR009057">
    <property type="entry name" value="Homeodomain-like_sf"/>
</dbReference>
<dbReference type="RefSeq" id="WP_177143508.1">
    <property type="nucleotide sequence ID" value="NZ_JACAPU010000007.1"/>
</dbReference>
<dbReference type="AlphaFoldDB" id="A0A7Y8BJE5"/>
<sequence>MKTTPYHHGALKEALVAAAEAILRRDGLSALTLRAAAREAGVSHAAPSHHFGDLTGLLSELAADGFRRFGVELQAAMESAAVKRWDGARAYLAFARQNPELFQLMFRSDRLDSGRPSLREARRNALGLLASSRETPVENPTLEQLGSILGGWSLIHGYTLLLLDGGLKAILNIAPEGVTVEDLFEVMLASADSERIGPK</sequence>
<keyword evidence="1" id="KW-0805">Transcription regulation</keyword>
<evidence type="ECO:0000256" key="4">
    <source>
        <dbReference type="PROSITE-ProRule" id="PRU00335"/>
    </source>
</evidence>
<organism evidence="6 7">
    <name type="scientific">Pseudomonas gingeri</name>
    <dbReference type="NCBI Taxonomy" id="117681"/>
    <lineage>
        <taxon>Bacteria</taxon>
        <taxon>Pseudomonadati</taxon>
        <taxon>Pseudomonadota</taxon>
        <taxon>Gammaproteobacteria</taxon>
        <taxon>Pseudomonadales</taxon>
        <taxon>Pseudomonadaceae</taxon>
        <taxon>Pseudomonas</taxon>
    </lineage>
</organism>
<comment type="caution">
    <text evidence="6">The sequence shown here is derived from an EMBL/GenBank/DDBJ whole genome shotgun (WGS) entry which is preliminary data.</text>
</comment>
<proteinExistence type="predicted"/>
<accession>A0A7Y8BJE5</accession>
<dbReference type="InterPro" id="IPR025996">
    <property type="entry name" value="MT1864/Rv1816-like_C"/>
</dbReference>
<dbReference type="EMBL" id="JACAPU010000007">
    <property type="protein sequence ID" value="NWB45869.1"/>
    <property type="molecule type" value="Genomic_DNA"/>
</dbReference>
<dbReference type="InterPro" id="IPR001647">
    <property type="entry name" value="HTH_TetR"/>
</dbReference>
<keyword evidence="3" id="KW-0804">Transcription</keyword>
<dbReference type="SUPFAM" id="SSF46689">
    <property type="entry name" value="Homeodomain-like"/>
    <property type="match status" value="1"/>
</dbReference>
<dbReference type="Gene3D" id="1.10.357.10">
    <property type="entry name" value="Tetracycline Repressor, domain 2"/>
    <property type="match status" value="1"/>
</dbReference>
<dbReference type="GO" id="GO:0000976">
    <property type="term" value="F:transcription cis-regulatory region binding"/>
    <property type="evidence" value="ECO:0007669"/>
    <property type="project" value="TreeGrafter"/>
</dbReference>
<dbReference type="InterPro" id="IPR050109">
    <property type="entry name" value="HTH-type_TetR-like_transc_reg"/>
</dbReference>
<name>A0A7Y8BJE5_9PSED</name>
<protein>
    <submittedName>
        <fullName evidence="6">TetR/AcrR family transcriptional regulator</fullName>
    </submittedName>
</protein>
<keyword evidence="2 4" id="KW-0238">DNA-binding</keyword>
<dbReference type="PANTHER" id="PTHR30055">
    <property type="entry name" value="HTH-TYPE TRANSCRIPTIONAL REGULATOR RUTR"/>
    <property type="match status" value="1"/>
</dbReference>
<evidence type="ECO:0000256" key="2">
    <source>
        <dbReference type="ARBA" id="ARBA00023125"/>
    </source>
</evidence>
<dbReference type="Proteomes" id="UP000582981">
    <property type="component" value="Unassembled WGS sequence"/>
</dbReference>
<dbReference type="GO" id="GO:0003700">
    <property type="term" value="F:DNA-binding transcription factor activity"/>
    <property type="evidence" value="ECO:0007669"/>
    <property type="project" value="TreeGrafter"/>
</dbReference>